<keyword evidence="2" id="KW-1185">Reference proteome</keyword>
<evidence type="ECO:0000313" key="1">
    <source>
        <dbReference type="EMBL" id="TXD78307.1"/>
    </source>
</evidence>
<evidence type="ECO:0008006" key="3">
    <source>
        <dbReference type="Google" id="ProtNLM"/>
    </source>
</evidence>
<accession>A0ABY3HQ95</accession>
<proteinExistence type="predicted"/>
<dbReference type="EMBL" id="VORV01000005">
    <property type="protein sequence ID" value="TXD78307.1"/>
    <property type="molecule type" value="Genomic_DNA"/>
</dbReference>
<reference evidence="1 2" key="1">
    <citation type="submission" date="2019-08" db="EMBL/GenBank/DDBJ databases">
        <title>Genome of Algoriphagus ratkowskyi IC026.</title>
        <authorList>
            <person name="Bowman J.P."/>
        </authorList>
    </citation>
    <scope>NUCLEOTIDE SEQUENCE [LARGE SCALE GENOMIC DNA]</scope>
    <source>
        <strain evidence="1 2">IC026</strain>
    </source>
</reference>
<gene>
    <name evidence="1" type="ORF">ESW18_09420</name>
</gene>
<organism evidence="1 2">
    <name type="scientific">Algoriphagus ratkowskyi</name>
    <dbReference type="NCBI Taxonomy" id="57028"/>
    <lineage>
        <taxon>Bacteria</taxon>
        <taxon>Pseudomonadati</taxon>
        <taxon>Bacteroidota</taxon>
        <taxon>Cytophagia</taxon>
        <taxon>Cytophagales</taxon>
        <taxon>Cyclobacteriaceae</taxon>
        <taxon>Algoriphagus</taxon>
    </lineage>
</organism>
<name>A0ABY3HQ95_9BACT</name>
<sequence>MALVCSTAQAQTNSQKSEFKIITIIESVMPNDRGESRIIDSETVVDSVAYATYKTDGSKSRNKEIEREKLRLEKLDQIKLLELYDGIDVSFRNVASNDAMITSKINSMLKEGWSLTFVTTAIESDAGNDDYNGIVITRLFFSK</sequence>
<evidence type="ECO:0000313" key="2">
    <source>
        <dbReference type="Proteomes" id="UP000321927"/>
    </source>
</evidence>
<comment type="caution">
    <text evidence="1">The sequence shown here is derived from an EMBL/GenBank/DDBJ whole genome shotgun (WGS) entry which is preliminary data.</text>
</comment>
<dbReference type="Proteomes" id="UP000321927">
    <property type="component" value="Unassembled WGS sequence"/>
</dbReference>
<protein>
    <recommendedName>
        <fullName evidence="3">DUF4177 domain-containing protein</fullName>
    </recommendedName>
</protein>